<reference evidence="2" key="2">
    <citation type="submission" date="2025-08" db="UniProtKB">
        <authorList>
            <consortium name="Ensembl"/>
        </authorList>
    </citation>
    <scope>IDENTIFICATION</scope>
</reference>
<dbReference type="InterPro" id="IPR042353">
    <property type="entry name" value="GPR160"/>
</dbReference>
<feature type="transmembrane region" description="Helical" evidence="1">
    <location>
        <begin position="141"/>
        <end position="166"/>
    </location>
</feature>
<reference evidence="2" key="3">
    <citation type="submission" date="2025-09" db="UniProtKB">
        <authorList>
            <consortium name="Ensembl"/>
        </authorList>
    </citation>
    <scope>IDENTIFICATION</scope>
</reference>
<feature type="transmembrane region" description="Helical" evidence="1">
    <location>
        <begin position="186"/>
        <end position="204"/>
    </location>
</feature>
<feature type="transmembrane region" description="Helical" evidence="1">
    <location>
        <begin position="52"/>
        <end position="78"/>
    </location>
</feature>
<reference evidence="2" key="1">
    <citation type="submission" date="2019-06" db="EMBL/GenBank/DDBJ databases">
        <authorList>
            <consortium name="Wellcome Sanger Institute Data Sharing"/>
        </authorList>
    </citation>
    <scope>NUCLEOTIDE SEQUENCE [LARGE SCALE GENOMIC DNA]</scope>
</reference>
<protein>
    <submittedName>
        <fullName evidence="2">G protein-coupled receptor 160</fullName>
    </submittedName>
</protein>
<dbReference type="InParanoid" id="A0A667XHQ4"/>
<dbReference type="Ensembl" id="ENSMMDT00005017679.1">
    <property type="protein sequence ID" value="ENSMMDP00005017245.1"/>
    <property type="gene ID" value="ENSMMDG00005008696.1"/>
</dbReference>
<keyword evidence="1" id="KW-0812">Transmembrane</keyword>
<dbReference type="PANTHER" id="PTHR15573:SF0">
    <property type="entry name" value="G-PROTEIN COUPLED RECEPTOR 160-RELATED"/>
    <property type="match status" value="1"/>
</dbReference>
<evidence type="ECO:0000313" key="2">
    <source>
        <dbReference type="Ensembl" id="ENSMMDP00005017245.1"/>
    </source>
</evidence>
<dbReference type="AlphaFoldDB" id="A0A667XHQ4"/>
<organism evidence="2 3">
    <name type="scientific">Myripristis murdjan</name>
    <name type="common">pinecone soldierfish</name>
    <dbReference type="NCBI Taxonomy" id="586833"/>
    <lineage>
        <taxon>Eukaryota</taxon>
        <taxon>Metazoa</taxon>
        <taxon>Chordata</taxon>
        <taxon>Craniata</taxon>
        <taxon>Vertebrata</taxon>
        <taxon>Euteleostomi</taxon>
        <taxon>Actinopterygii</taxon>
        <taxon>Neopterygii</taxon>
        <taxon>Teleostei</taxon>
        <taxon>Neoteleostei</taxon>
        <taxon>Acanthomorphata</taxon>
        <taxon>Holocentriformes</taxon>
        <taxon>Holocentridae</taxon>
        <taxon>Myripristis</taxon>
    </lineage>
</organism>
<evidence type="ECO:0000256" key="1">
    <source>
        <dbReference type="SAM" id="Phobius"/>
    </source>
</evidence>
<feature type="transmembrane region" description="Helical" evidence="1">
    <location>
        <begin position="274"/>
        <end position="293"/>
    </location>
</feature>
<keyword evidence="1" id="KW-1133">Transmembrane helix</keyword>
<dbReference type="PANTHER" id="PTHR15573">
    <property type="entry name" value="G-PROTEIN COUPLED RECEPTOR 160-RELATED"/>
    <property type="match status" value="1"/>
</dbReference>
<dbReference type="GeneTree" id="ENSGT00390000015520"/>
<sequence length="323" mass="35916">MALWEPREETATDPTANTIPYAMNMSIPSILLGLGLKCLLNWGMVALQRSHIWRTFIGFFSVSLALADTALTLTLTAIHLQGDCFLLGLHLSRHHVCLLVQIVGEIYSVLQWPVVAVAGVDHYCTVSQRLQPVPIRNRTAICSFLTGLLWNVAFLYVFLLSDFIPVLEDQSPYLLRQCSVFHMPQILQVAMVLFLTVGCALLILHAGCPIHSYRGPQYLSLKDQTIDQSVTQSRRDIVHQALRIFLNTWALFLVFLAVLLLLPAGIPTYLGLNVPWLCFLNSLLIGVVLCAICPASQLAQGLAALPPDSFCNWRLSSTAEHRI</sequence>
<dbReference type="Proteomes" id="UP000472263">
    <property type="component" value="Chromosome 17"/>
</dbReference>
<proteinExistence type="predicted"/>
<keyword evidence="3" id="KW-1185">Reference proteome</keyword>
<dbReference type="GO" id="GO:0043235">
    <property type="term" value="C:receptor complex"/>
    <property type="evidence" value="ECO:0007669"/>
    <property type="project" value="TreeGrafter"/>
</dbReference>
<feature type="transmembrane region" description="Helical" evidence="1">
    <location>
        <begin position="244"/>
        <end position="262"/>
    </location>
</feature>
<dbReference type="GO" id="GO:0005886">
    <property type="term" value="C:plasma membrane"/>
    <property type="evidence" value="ECO:0007669"/>
    <property type="project" value="TreeGrafter"/>
</dbReference>
<feature type="transmembrane region" description="Helical" evidence="1">
    <location>
        <begin position="20"/>
        <end position="40"/>
    </location>
</feature>
<keyword evidence="1" id="KW-0472">Membrane</keyword>
<feature type="transmembrane region" description="Helical" evidence="1">
    <location>
        <begin position="98"/>
        <end position="120"/>
    </location>
</feature>
<name>A0A667XHQ4_9TELE</name>
<accession>A0A667XHQ4</accession>
<dbReference type="FunCoup" id="A0A667XHQ4">
    <property type="interactions" value="869"/>
</dbReference>
<evidence type="ECO:0000313" key="3">
    <source>
        <dbReference type="Proteomes" id="UP000472263"/>
    </source>
</evidence>